<dbReference type="SMART" id="SM00347">
    <property type="entry name" value="HTH_MARR"/>
    <property type="match status" value="1"/>
</dbReference>
<dbReference type="PRINTS" id="PR00598">
    <property type="entry name" value="HTHMARR"/>
</dbReference>
<dbReference type="EMBL" id="BAABDF010000006">
    <property type="protein sequence ID" value="GAA3865203.1"/>
    <property type="molecule type" value="Genomic_DNA"/>
</dbReference>
<organism evidence="2 3">
    <name type="scientific">Celeribacter arenosi</name>
    <dbReference type="NCBI Taxonomy" id="792649"/>
    <lineage>
        <taxon>Bacteria</taxon>
        <taxon>Pseudomonadati</taxon>
        <taxon>Pseudomonadota</taxon>
        <taxon>Alphaproteobacteria</taxon>
        <taxon>Rhodobacterales</taxon>
        <taxon>Roseobacteraceae</taxon>
        <taxon>Celeribacter</taxon>
    </lineage>
</organism>
<dbReference type="InterPro" id="IPR036390">
    <property type="entry name" value="WH_DNA-bd_sf"/>
</dbReference>
<dbReference type="RefSeq" id="WP_344845690.1">
    <property type="nucleotide sequence ID" value="NZ_BAABDF010000006.1"/>
</dbReference>
<dbReference type="InterPro" id="IPR000835">
    <property type="entry name" value="HTH_MarR-typ"/>
</dbReference>
<name>A0ABP7K4C7_9RHOB</name>
<comment type="caution">
    <text evidence="2">The sequence shown here is derived from an EMBL/GenBank/DDBJ whole genome shotgun (WGS) entry which is preliminary data.</text>
</comment>
<dbReference type="PROSITE" id="PS50995">
    <property type="entry name" value="HTH_MARR_2"/>
    <property type="match status" value="1"/>
</dbReference>
<proteinExistence type="predicted"/>
<evidence type="ECO:0000259" key="1">
    <source>
        <dbReference type="PROSITE" id="PS50995"/>
    </source>
</evidence>
<accession>A0ABP7K4C7</accession>
<gene>
    <name evidence="2" type="ORF">GCM10022404_14380</name>
</gene>
<dbReference type="PANTHER" id="PTHR33164">
    <property type="entry name" value="TRANSCRIPTIONAL REGULATOR, MARR FAMILY"/>
    <property type="match status" value="1"/>
</dbReference>
<protein>
    <recommendedName>
        <fullName evidence="1">HTH marR-type domain-containing protein</fullName>
    </recommendedName>
</protein>
<evidence type="ECO:0000313" key="2">
    <source>
        <dbReference type="EMBL" id="GAA3865203.1"/>
    </source>
</evidence>
<dbReference type="InterPro" id="IPR039422">
    <property type="entry name" value="MarR/SlyA-like"/>
</dbReference>
<dbReference type="Pfam" id="PF12802">
    <property type="entry name" value="MarR_2"/>
    <property type="match status" value="1"/>
</dbReference>
<evidence type="ECO:0000313" key="3">
    <source>
        <dbReference type="Proteomes" id="UP001399917"/>
    </source>
</evidence>
<sequence length="159" mass="17545">MTQTSSPASTADTKANTDTLNRFIGYRMKRAYMVVLDDLMKTLDRMGLRVTTFSALSVIVENPDITQTQLAHALRVERSGVVVIIDDLELSGLVTRGRVDGDRRAYALRATPKGEAKQKEASEAVSAHEDRVFSKLTPQDRTTLSTLLTTIERTGSLET</sequence>
<keyword evidence="3" id="KW-1185">Reference proteome</keyword>
<dbReference type="SUPFAM" id="SSF46785">
    <property type="entry name" value="Winged helix' DNA-binding domain"/>
    <property type="match status" value="1"/>
</dbReference>
<dbReference type="Proteomes" id="UP001399917">
    <property type="component" value="Unassembled WGS sequence"/>
</dbReference>
<dbReference type="InterPro" id="IPR036388">
    <property type="entry name" value="WH-like_DNA-bd_sf"/>
</dbReference>
<feature type="domain" description="HTH marR-type" evidence="1">
    <location>
        <begin position="21"/>
        <end position="153"/>
    </location>
</feature>
<dbReference type="Gene3D" id="1.10.10.10">
    <property type="entry name" value="Winged helix-like DNA-binding domain superfamily/Winged helix DNA-binding domain"/>
    <property type="match status" value="1"/>
</dbReference>
<dbReference type="PANTHER" id="PTHR33164:SF89">
    <property type="entry name" value="MARR FAMILY REGULATORY PROTEIN"/>
    <property type="match status" value="1"/>
</dbReference>
<reference evidence="3" key="1">
    <citation type="journal article" date="2019" name="Int. J. Syst. Evol. Microbiol.">
        <title>The Global Catalogue of Microorganisms (GCM) 10K type strain sequencing project: providing services to taxonomists for standard genome sequencing and annotation.</title>
        <authorList>
            <consortium name="The Broad Institute Genomics Platform"/>
            <consortium name="The Broad Institute Genome Sequencing Center for Infectious Disease"/>
            <person name="Wu L."/>
            <person name="Ma J."/>
        </authorList>
    </citation>
    <scope>NUCLEOTIDE SEQUENCE [LARGE SCALE GENOMIC DNA]</scope>
    <source>
        <strain evidence="3">JCM 17190</strain>
    </source>
</reference>